<evidence type="ECO:0000313" key="1">
    <source>
        <dbReference type="EMBL" id="EIM31492.1"/>
    </source>
</evidence>
<protein>
    <submittedName>
        <fullName evidence="1">Uncharacterized protein</fullName>
    </submittedName>
</protein>
<organism evidence="1 2">
    <name type="scientific">Leptothrix ochracea L12</name>
    <dbReference type="NCBI Taxonomy" id="735332"/>
    <lineage>
        <taxon>Bacteria</taxon>
        <taxon>Pseudomonadati</taxon>
        <taxon>Pseudomonadota</taxon>
        <taxon>Betaproteobacteria</taxon>
        <taxon>Burkholderiales</taxon>
        <taxon>Sphaerotilaceae</taxon>
        <taxon>Leptothrix</taxon>
    </lineage>
</organism>
<accession>I4Z5K0</accession>
<dbReference type="EMBL" id="JH660679">
    <property type="protein sequence ID" value="EIM31492.1"/>
    <property type="molecule type" value="Genomic_DNA"/>
</dbReference>
<proteinExistence type="predicted"/>
<sequence>MGINLAYKGLKKIRPHKDGEP</sequence>
<keyword evidence="2" id="KW-1185">Reference proteome</keyword>
<reference evidence="1 2" key="1">
    <citation type="submission" date="2012-04" db="EMBL/GenBank/DDBJ databases">
        <title>Improved High-Quality Draft sequence of Leptothrix ochracea L12.</title>
        <authorList>
            <consortium name="US DOE Joint Genome Institute"/>
            <person name="Lucas S."/>
            <person name="Han J."/>
            <person name="Lapidus A."/>
            <person name="Cheng J.-F."/>
            <person name="Goodwin L."/>
            <person name="Pitluck S."/>
            <person name="Peters L."/>
            <person name="Zeytun A."/>
            <person name="Detter J.C."/>
            <person name="Han C."/>
            <person name="Tapia R."/>
            <person name="Land M."/>
            <person name="Hauser L."/>
            <person name="Kyrpides N."/>
            <person name="Ivanova N."/>
            <person name="Pagani I."/>
            <person name="Stepanauskas R."/>
            <person name="Masland D."/>
            <person name="Poulton N."/>
            <person name="Emerson D."/>
            <person name="Fleming E."/>
            <person name="Woyke T."/>
        </authorList>
    </citation>
    <scope>NUCLEOTIDE SEQUENCE [LARGE SCALE GENOMIC DNA]</scope>
    <source>
        <strain evidence="1 2">L12</strain>
    </source>
</reference>
<dbReference type="Proteomes" id="UP000053899">
    <property type="component" value="Unassembled WGS sequence"/>
</dbReference>
<gene>
    <name evidence="1" type="ORF">LepocDRAFT_00002230</name>
</gene>
<dbReference type="AlphaFoldDB" id="I4Z5K0"/>
<dbReference type="HOGENOM" id="CLU_3429138_0_0_4"/>
<evidence type="ECO:0000313" key="2">
    <source>
        <dbReference type="Proteomes" id="UP000053899"/>
    </source>
</evidence>
<name>I4Z5K0_9BURK</name>
<feature type="non-terminal residue" evidence="1">
    <location>
        <position position="21"/>
    </location>
</feature>